<dbReference type="InterPro" id="IPR039448">
    <property type="entry name" value="Beta_helix"/>
</dbReference>
<feature type="domain" description="Right handed beta helix" evidence="2">
    <location>
        <begin position="1104"/>
        <end position="1212"/>
    </location>
</feature>
<name>A0A1H3EKP8_EUBBA</name>
<dbReference type="InterPro" id="IPR006626">
    <property type="entry name" value="PbH1"/>
</dbReference>
<dbReference type="SUPFAM" id="SSF51126">
    <property type="entry name" value="Pectin lyase-like"/>
    <property type="match status" value="4"/>
</dbReference>
<feature type="domain" description="Bacterial repeat" evidence="3">
    <location>
        <begin position="2605"/>
        <end position="2671"/>
    </location>
</feature>
<dbReference type="STRING" id="1528.SAMN04488579_107113"/>
<gene>
    <name evidence="4" type="ORF">SAMN04488579_107113</name>
</gene>
<dbReference type="InterPro" id="IPR011050">
    <property type="entry name" value="Pectin_lyase_fold/virulence"/>
</dbReference>
<feature type="domain" description="Bacterial repeat" evidence="3">
    <location>
        <begin position="2452"/>
        <end position="2522"/>
    </location>
</feature>
<dbReference type="Pfam" id="PF18998">
    <property type="entry name" value="Flg_new_2"/>
    <property type="match status" value="3"/>
</dbReference>
<dbReference type="Pfam" id="PF09479">
    <property type="entry name" value="Flg_new"/>
    <property type="match status" value="1"/>
</dbReference>
<keyword evidence="5" id="KW-1185">Reference proteome</keyword>
<accession>A0A1H3EKP8</accession>
<evidence type="ECO:0000259" key="2">
    <source>
        <dbReference type="Pfam" id="PF13229"/>
    </source>
</evidence>
<reference evidence="5" key="1">
    <citation type="submission" date="2016-10" db="EMBL/GenBank/DDBJ databases">
        <authorList>
            <person name="Varghese N."/>
            <person name="Submissions S."/>
        </authorList>
    </citation>
    <scope>NUCLEOTIDE SEQUENCE [LARGE SCALE GENOMIC DNA]</scope>
    <source>
        <strain evidence="5">VPI 5359</strain>
    </source>
</reference>
<dbReference type="RefSeq" id="WP_143024208.1">
    <property type="nucleotide sequence ID" value="NZ_FNOU01000007.1"/>
</dbReference>
<dbReference type="Gene3D" id="2.160.20.10">
    <property type="entry name" value="Single-stranded right-handed beta-helix, Pectin lyase-like"/>
    <property type="match status" value="3"/>
</dbReference>
<feature type="domain" description="Bacterial repeat" evidence="3">
    <location>
        <begin position="2369"/>
        <end position="2435"/>
    </location>
</feature>
<organism evidence="4 5">
    <name type="scientific">Eubacterium barkeri</name>
    <name type="common">Clostridium barkeri</name>
    <dbReference type="NCBI Taxonomy" id="1528"/>
    <lineage>
        <taxon>Bacteria</taxon>
        <taxon>Bacillati</taxon>
        <taxon>Bacillota</taxon>
        <taxon>Clostridia</taxon>
        <taxon>Eubacteriales</taxon>
        <taxon>Eubacteriaceae</taxon>
        <taxon>Eubacterium</taxon>
    </lineage>
</organism>
<evidence type="ECO:0000256" key="1">
    <source>
        <dbReference type="SAM" id="SignalP"/>
    </source>
</evidence>
<evidence type="ECO:0000313" key="4">
    <source>
        <dbReference type="EMBL" id="SDX79353.1"/>
    </source>
</evidence>
<dbReference type="Pfam" id="PF13229">
    <property type="entry name" value="Beta_helix"/>
    <property type="match status" value="1"/>
</dbReference>
<keyword evidence="1" id="KW-0732">Signal</keyword>
<feature type="chain" id="PRO_5011444775" evidence="1">
    <location>
        <begin position="30"/>
        <end position="2798"/>
    </location>
</feature>
<evidence type="ECO:0000313" key="5">
    <source>
        <dbReference type="Proteomes" id="UP000199652"/>
    </source>
</evidence>
<dbReference type="Proteomes" id="UP000199652">
    <property type="component" value="Unassembled WGS sequence"/>
</dbReference>
<evidence type="ECO:0000259" key="3">
    <source>
        <dbReference type="Pfam" id="PF18998"/>
    </source>
</evidence>
<dbReference type="InterPro" id="IPR012334">
    <property type="entry name" value="Pectin_lyas_fold"/>
</dbReference>
<feature type="signal peptide" evidence="1">
    <location>
        <begin position="1"/>
        <end position="29"/>
    </location>
</feature>
<proteinExistence type="predicted"/>
<dbReference type="EMBL" id="FNOU01000007">
    <property type="protein sequence ID" value="SDX79353.1"/>
    <property type="molecule type" value="Genomic_DNA"/>
</dbReference>
<dbReference type="Gene3D" id="2.160.20.20">
    <property type="match status" value="1"/>
</dbReference>
<dbReference type="SMART" id="SM00710">
    <property type="entry name" value="PbH1"/>
    <property type="match status" value="19"/>
</dbReference>
<protein>
    <submittedName>
        <fullName evidence="4">Repeat domain (List_Bact_rpt)</fullName>
    </submittedName>
</protein>
<sequence>MRKTQAKHSITILFAVLTMLMMMNFSVFAEPESTEAVPTTTPNQEEALLTVQETSQPTEESNVVKIGDQSYSSFAAAIEAVGAQAVITMTSAVEEDIVIGQGKDIIIDLNGFTLTNKSGDTIQNSGQLEIRDGSEEKTGRVDNVTNGKAALYNTSTGTVTLTSGTFDRSAEQPNATGRNSYYTIQNEGALTIQKDVVVKQGTTTSSYSSLIENGYNGGDETKSEATLTIEGGTFSGGMATIKNDELGNLVIKDGSFTNATDAVGTSVVLNWHKAKIEGGTFQGNKNCIINGKYNAFSVGDLTITGGTFKTADTTGYKAVGKNLNYPSDKIVITGGSFNTALDSAWYNGKVLVYNEDGSCTVANEGTTVKIGERFFKNLQAAVNAVQEGETITITADISGNGVKVGSDKAFTLDFQGHTFTIDGATVGSTGTETSGFQLLKNASIEFKNGTIKSDKAKLLIQNYANLTLRDMNLLGGSVTEYVLSNNCGAVNITGETNITAKGNNFAIDAYYWPSNGYTEGVFVTINTTGTITGKIERTKDKTATDADFAEKNSIAIKNGTFTTDVSQWVAEGSLYTTDNAGNYKVSLAQIQVGNETVNTLEEAITKAAEGGTITLPAGMIPVAQTIAVNKAVTIKGAGQDATTITRGVKWTPQSTTNGGDASLINITGKDVTLEDFTVTGAQKVDKANGHGINIYDAANVTLKNVTSKDNAAAGVVINSSEVYVDGLKTSGNGWYGINLDQHKDADGNPVGSVYFEMDDQSEISDSTQIYADHGRNTAYDIQVSLPREFKRYNTGDEAFVWSTGTMDNGIYIEKNGKENYYPSVEAAITAAESGETLHVGMGSFGTGKALTIDKNITIQGNGQDKTTIIDRFVVKGNVKVNFNDLKVDVPNTAVDTSKSHLVAIQVGTIDNDSAKAAVTLNQCAVNLSTGCGPGYWASNVRIESGAAGSTLTINNSVITGKTTAPAENGARMALIRNDSNDSTINITGTTVEGNDLSQFQHGLITVSKNSTYNIKDSTMKTSGVGIGMNTGSTDLATGNKVTIDHSTIESTGSCESAGGGIFYGGVAVDMYQGQYQTMKIINASKIVASASGGNCRAISYLSSKNSVTTIQDSEISSTGIGIIAQNASDNMALTIENSTVTADTQSAIELSTNTPVLKIVGSTITTKVSDEMPWGYNNASAIYLSRGATTTVDKNSVLIAPNRAGVYISSSKDDGYYWGGKAGKASLTLDGTIFADEGIVQSQYCGIDGVADGPISITLGANARVFALKTGLAFNSTYATSGAAALTVKDGAQIFAPTLVTQGEGSVTDITPLKAAKFYAVDNVFTYTDGKVALKEATIENMSDGQKYLSIQQAIDHAYANDEIVIPAGTYSENITLTKAIKLTGAQAGISANDAEKRTGGETVLKGSITFDSTKTIRNTTIDGFTFTGNSYIQAVYWDGSSLVKPKLSNVVIKNNIFENLDTVNGGGDTAAIHLNCAPSQAVNNITVENNRFSGITSTAEGKETAAFFVNAFTGNLLVNDNVVDGTAGNAYTISGGSSQTSKVDITGNTITNWTNRAIRLDGLKGSIQITGNAMIPGDSEKNPEDVPQIIKATDSSPVEASLNYWGAEMPVFKKDGKNNSVISGDINPYPYYSNAEMTSVKEAPAIVYEGTTDKVRGMYGDIQEAVNGATAGDTIKLNAEAYVLTAPITIDKALTIKGNLESGIWVKSPLNQDAFTVTQDTTGDLIFDGVNITTQAAPTGNESPKGINVSEKAVTGSLVYKNATIKDMYFGVLVAVNRPESKDKKVGTLTIENANFINNLHKAVYVENADKIAISQSTFAGDASTGTAYWPTRVALDINEKYNTYDSVTIKGCTFTNIQGTPGTPSQEGQSGYGAALAVKARNDGNYTDPAAALKNVTITGNTFTGNTCDLMLGEPQKDGLVDSKTYNLGTLKVEGNAFSAKVQNNYSDLMDIAKNYWGSTTPDFAALVAGNLNIYQYYIDSTMKTLYAPIELNHAGDITYYGDIAKAYEAVDAGDTITVNQPADPGVNTVTLNDVNMNAKPVNLKLKGNTIFTGTFSGSTLVDLILSNGITVDFIGANVSNIAKVAVDGFNAAEPTQIQAASTVKQTAFMTESGTLNFASGDVNTWTFVNPSDQFNGGEGTQEKPWQINTPDQLNILKKMEEQQELTKDKYFVLTNDITVASWTALAKFDGHLDADGHTITATSGNSFITELSSGASIKNLHFEGFTDNLVAVSSGTVENCFTLGNGSSDGKPIIGHLTGGALRSSYTTGSSIITTRDSSTTTASIVVENAYYCSDADIEGQAGTAIAKEDMQKARFAKALNNATAGVWDYSAEPAASAYPFVLTAGQTTTIEPLGTIDVAYDSTIGKATVTPEGEYYAKDTAVLEATIVDSDYDFLSWTNAKGEVIGTNMTCSYTVRTKEDVGTITANFKRKPTVAVTALTLDSSAGTVSINNSEPSNIVTATINVGASAKLVATPKTGYKFVKWTTIQDMNTAVSVEDIFTIYTENSALQYLAHFEKIAEDKVTVNFTNSVTGAVLEQQTVVKGEAVTVPAALVYADREFAGWYDGTEKATVENGQIKNIQKDTTYEARYTLKEIKYMVSVSKGTIDGDTSKEVAANSRVTVIADDPEPGKVFAGWVYAGGTSVISYDAAYTFTVKADTSIVATYAEQPVETQPTVSIDPNPVQIDAGNGVYKLRFVIRSEVPADGDYTPIKCGIVAKKEAVTNSEDLVLGVSGVISGGNTNIANQYTYTANFGSLSDGMTVSVKGYLTYMKNGETFTIYTDMIKGTVKANPAD</sequence>
<dbReference type="InterPro" id="IPR044060">
    <property type="entry name" value="Bacterial_rp_domain"/>
</dbReference>
<dbReference type="InterPro" id="IPR013378">
    <property type="entry name" value="InlB-like_B-rpt"/>
</dbReference>
<dbReference type="InterPro" id="IPR012332">
    <property type="entry name" value="Autotransporter_pectin_lyase_C"/>
</dbReference>
<dbReference type="OrthoDB" id="1771659at2"/>